<feature type="domain" description="Peptidase A1" evidence="6">
    <location>
        <begin position="83"/>
        <end position="429"/>
    </location>
</feature>
<accession>A0ABD2SWC2</accession>
<comment type="caution">
    <text evidence="7">The sequence shown here is derived from an EMBL/GenBank/DDBJ whole genome shotgun (WGS) entry which is preliminary data.</text>
</comment>
<dbReference type="Proteomes" id="UP001627284">
    <property type="component" value="Unassembled WGS sequence"/>
</dbReference>
<comment type="subcellular location">
    <subcellularLocation>
        <location evidence="1">Secreted</location>
        <location evidence="1">Extracellular space</location>
    </subcellularLocation>
</comment>
<dbReference type="InterPro" id="IPR001461">
    <property type="entry name" value="Aspartic_peptidase_A1"/>
</dbReference>
<dbReference type="InterPro" id="IPR033121">
    <property type="entry name" value="PEPTIDASE_A1"/>
</dbReference>
<dbReference type="InterPro" id="IPR032861">
    <property type="entry name" value="TAXi_N"/>
</dbReference>
<comment type="similarity">
    <text evidence="2">Belongs to the peptidase A1 family.</text>
</comment>
<evidence type="ECO:0000256" key="3">
    <source>
        <dbReference type="ARBA" id="ARBA00022525"/>
    </source>
</evidence>
<dbReference type="Pfam" id="PF14541">
    <property type="entry name" value="TAXi_C"/>
    <property type="match status" value="1"/>
</dbReference>
<protein>
    <recommendedName>
        <fullName evidence="6">Peptidase A1 domain-containing protein</fullName>
    </recommendedName>
</protein>
<dbReference type="GO" id="GO:0005576">
    <property type="term" value="C:extracellular region"/>
    <property type="evidence" value="ECO:0007669"/>
    <property type="project" value="UniProtKB-SubCell"/>
</dbReference>
<keyword evidence="5" id="KW-0472">Membrane</keyword>
<feature type="non-terminal residue" evidence="7">
    <location>
        <position position="1"/>
    </location>
</feature>
<feature type="transmembrane region" description="Helical" evidence="5">
    <location>
        <begin position="15"/>
        <end position="35"/>
    </location>
</feature>
<reference evidence="7 8" key="1">
    <citation type="submission" date="2024-05" db="EMBL/GenBank/DDBJ databases">
        <title>De novo assembly of an allotetraploid wild potato.</title>
        <authorList>
            <person name="Hosaka A.J."/>
        </authorList>
    </citation>
    <scope>NUCLEOTIDE SEQUENCE [LARGE SCALE GENOMIC DNA]</scope>
    <source>
        <tissue evidence="7">Young leaves</tissue>
    </source>
</reference>
<dbReference type="Pfam" id="PF14543">
    <property type="entry name" value="TAXi_N"/>
    <property type="match status" value="1"/>
</dbReference>
<dbReference type="PANTHER" id="PTHR47965:SF46">
    <property type="entry name" value="BASIC 7S GLOBULIN-LIKE"/>
    <property type="match status" value="1"/>
</dbReference>
<sequence>YLPSTPPTVAPLRSINLTAKTAHVFIGFFCTHCFFKLKKMASLVQFLPLFPFFFLISFSVSHGPFLPKAIILPVKKDPSSFQYVTQLYMGANHLAPIKLVVNLGGSFLWADCGLTSDSSSQKLVPCNSLKCSMAKHNGCTNDNKICGLKSENPFTRLAATGELAQDMFAVEFIDELKTGSVASIHQFLFSCTSSTLLQGLARGAKGMLGLGNSRIALPSQLSDTFGFQRKFAICLSSSNGAIISGESPYLSLLSHDVSRSMLYTPLISFRDGVSEEYYINVKSLKINGKKLSLNTSLLTMDGEGHGGTTISTISPFTTMKSSIYKTFVEAYERFGFSMGLTKVDPIAPFGLCFSTKGVNVPSIDLVLQSEMVKWRIYESNSMVKVSDEVMCLGFLDGGVNQKASIVIGGHQLEDNLLEFNLGTSMLGFTSSLAMVETSCSDFMFSKDSSAFDT</sequence>
<dbReference type="EMBL" id="JBJKTR010000013">
    <property type="protein sequence ID" value="KAL3348187.1"/>
    <property type="molecule type" value="Genomic_DNA"/>
</dbReference>
<dbReference type="Gene3D" id="2.40.70.10">
    <property type="entry name" value="Acid Proteases"/>
    <property type="match status" value="2"/>
</dbReference>
<organism evidence="7 8">
    <name type="scientific">Solanum stoloniferum</name>
    <dbReference type="NCBI Taxonomy" id="62892"/>
    <lineage>
        <taxon>Eukaryota</taxon>
        <taxon>Viridiplantae</taxon>
        <taxon>Streptophyta</taxon>
        <taxon>Embryophyta</taxon>
        <taxon>Tracheophyta</taxon>
        <taxon>Spermatophyta</taxon>
        <taxon>Magnoliopsida</taxon>
        <taxon>eudicotyledons</taxon>
        <taxon>Gunneridae</taxon>
        <taxon>Pentapetalae</taxon>
        <taxon>asterids</taxon>
        <taxon>lamiids</taxon>
        <taxon>Solanales</taxon>
        <taxon>Solanaceae</taxon>
        <taxon>Solanoideae</taxon>
        <taxon>Solaneae</taxon>
        <taxon>Solanum</taxon>
    </lineage>
</organism>
<dbReference type="InterPro" id="IPR021109">
    <property type="entry name" value="Peptidase_aspartic_dom_sf"/>
</dbReference>
<evidence type="ECO:0000313" key="8">
    <source>
        <dbReference type="Proteomes" id="UP001627284"/>
    </source>
</evidence>
<name>A0ABD2SWC2_9SOLN</name>
<dbReference type="InterPro" id="IPR032799">
    <property type="entry name" value="TAXi_C"/>
</dbReference>
<dbReference type="AlphaFoldDB" id="A0ABD2SWC2"/>
<dbReference type="FunFam" id="2.40.70.10:FF:000041">
    <property type="entry name" value="Basic 7S globulin"/>
    <property type="match status" value="1"/>
</dbReference>
<keyword evidence="4" id="KW-0732">Signal</keyword>
<dbReference type="PANTHER" id="PTHR47965">
    <property type="entry name" value="ASPARTYL PROTEASE-RELATED"/>
    <property type="match status" value="1"/>
</dbReference>
<proteinExistence type="inferred from homology"/>
<evidence type="ECO:0000256" key="2">
    <source>
        <dbReference type="ARBA" id="ARBA00007447"/>
    </source>
</evidence>
<dbReference type="PROSITE" id="PS51767">
    <property type="entry name" value="PEPTIDASE_A1"/>
    <property type="match status" value="1"/>
</dbReference>
<evidence type="ECO:0000313" key="7">
    <source>
        <dbReference type="EMBL" id="KAL3348187.1"/>
    </source>
</evidence>
<keyword evidence="8" id="KW-1185">Reference proteome</keyword>
<evidence type="ECO:0000256" key="5">
    <source>
        <dbReference type="SAM" id="Phobius"/>
    </source>
</evidence>
<keyword evidence="5" id="KW-0812">Transmembrane</keyword>
<keyword evidence="3" id="KW-0964">Secreted</keyword>
<evidence type="ECO:0000259" key="6">
    <source>
        <dbReference type="PROSITE" id="PS51767"/>
    </source>
</evidence>
<keyword evidence="5" id="KW-1133">Transmembrane helix</keyword>
<evidence type="ECO:0000256" key="4">
    <source>
        <dbReference type="ARBA" id="ARBA00022729"/>
    </source>
</evidence>
<dbReference type="SUPFAM" id="SSF50630">
    <property type="entry name" value="Acid proteases"/>
    <property type="match status" value="1"/>
</dbReference>
<evidence type="ECO:0000256" key="1">
    <source>
        <dbReference type="ARBA" id="ARBA00004239"/>
    </source>
</evidence>
<feature type="transmembrane region" description="Helical" evidence="5">
    <location>
        <begin position="47"/>
        <end position="66"/>
    </location>
</feature>
<gene>
    <name evidence="7" type="ORF">AABB24_021710</name>
</gene>